<feature type="transmembrane region" description="Helical" evidence="10">
    <location>
        <begin position="226"/>
        <end position="250"/>
    </location>
</feature>
<proteinExistence type="inferred from homology"/>
<keyword evidence="9" id="KW-0050">Antiport</keyword>
<sequence length="483" mass="54234">MLAKIGFHRTNSLRKLFPESAVLIVLGLIAGYLIYQVWNIDLYLHPDLFFLYLLPPIVLDAGFSMPSKAFFSNVSTIVLYAVVGTCMNIFLIGAFIFAMTPFYNFELNYVDVLLYSTLISAVDPVAVLSVFEEIHVNKILYICVFGESLLNDAVTIVLYNSFHSMVKIGQAHLIYQDFMESLYNFLLVSGGGVLIGIVFTCLTSVSAKWSSETPIMQPLLCLVLPYMAYLLSEFVHVSGILALITCGLLMKPYVTGSMTDQANITVKYFQKTLSHGCEAIIFVFLGFSTFSKKHEWDLAFTLTTVAACLICRFIVVFSLTYFANLNRLNKISLRDQIIMAFGGLRGAICFGLVLTLDNDAIYSKPILISTTLVVISVTVFIQGTLIKPLVLFLDVKTNSEYHKTIIESVVSDSTDEIMRGVESIIGSKGTYFWKNYAADLNRRYVQPVLTRHSATRGTKLIEKYTLMSTEEQKTRLLREFRVI</sequence>
<dbReference type="OrthoDB" id="196264at2759"/>
<feature type="domain" description="Cation/H+ exchanger transmembrane" evidence="11">
    <location>
        <begin position="10"/>
        <end position="390"/>
    </location>
</feature>
<keyword evidence="2 9" id="KW-0813">Transport</keyword>
<dbReference type="GO" id="GO:0098719">
    <property type="term" value="P:sodium ion import across plasma membrane"/>
    <property type="evidence" value="ECO:0007669"/>
    <property type="project" value="TreeGrafter"/>
</dbReference>
<evidence type="ECO:0000256" key="2">
    <source>
        <dbReference type="ARBA" id="ARBA00022448"/>
    </source>
</evidence>
<dbReference type="NCBIfam" id="TIGR00840">
    <property type="entry name" value="b_cpa1"/>
    <property type="match status" value="1"/>
</dbReference>
<dbReference type="GO" id="GO:0005886">
    <property type="term" value="C:plasma membrane"/>
    <property type="evidence" value="ECO:0007669"/>
    <property type="project" value="TreeGrafter"/>
</dbReference>
<reference evidence="12 13" key="1">
    <citation type="submission" date="2020-04" db="EMBL/GenBank/DDBJ databases">
        <authorList>
            <person name="Laetsch R D."/>
            <person name="Stevens L."/>
            <person name="Kumar S."/>
            <person name="Blaxter L. M."/>
        </authorList>
    </citation>
    <scope>NUCLEOTIDE SEQUENCE [LARGE SCALE GENOMIC DNA]</scope>
</reference>
<evidence type="ECO:0000256" key="9">
    <source>
        <dbReference type="RuleBase" id="RU003722"/>
    </source>
</evidence>
<keyword evidence="7 10" id="KW-0472">Membrane</keyword>
<evidence type="ECO:0000313" key="13">
    <source>
        <dbReference type="Proteomes" id="UP000494206"/>
    </source>
</evidence>
<evidence type="ECO:0000259" key="11">
    <source>
        <dbReference type="Pfam" id="PF00999"/>
    </source>
</evidence>
<dbReference type="InterPro" id="IPR018422">
    <property type="entry name" value="Cation/H_exchanger_CPA1"/>
</dbReference>
<dbReference type="Gene3D" id="6.10.140.1330">
    <property type="match status" value="1"/>
</dbReference>
<dbReference type="GO" id="GO:0051453">
    <property type="term" value="P:regulation of intracellular pH"/>
    <property type="evidence" value="ECO:0007669"/>
    <property type="project" value="TreeGrafter"/>
</dbReference>
<comment type="caution">
    <text evidence="12">The sequence shown here is derived from an EMBL/GenBank/DDBJ whole genome shotgun (WGS) entry which is preliminary data.</text>
</comment>
<feature type="transmembrane region" description="Helical" evidence="10">
    <location>
        <begin position="337"/>
        <end position="354"/>
    </location>
</feature>
<keyword evidence="6 9" id="KW-0406">Ion transport</keyword>
<feature type="transmembrane region" description="Helical" evidence="10">
    <location>
        <begin position="182"/>
        <end position="205"/>
    </location>
</feature>
<feature type="transmembrane region" description="Helical" evidence="10">
    <location>
        <begin position="21"/>
        <end position="38"/>
    </location>
</feature>
<keyword evidence="13" id="KW-1185">Reference proteome</keyword>
<feature type="transmembrane region" description="Helical" evidence="10">
    <location>
        <begin position="366"/>
        <end position="386"/>
    </location>
</feature>
<evidence type="ECO:0000256" key="4">
    <source>
        <dbReference type="ARBA" id="ARBA00022989"/>
    </source>
</evidence>
<dbReference type="PANTHER" id="PTHR10110:SF125">
    <property type="entry name" value="SODIUM_HYDROGEN EXCHANGER"/>
    <property type="match status" value="1"/>
</dbReference>
<evidence type="ECO:0000256" key="6">
    <source>
        <dbReference type="ARBA" id="ARBA00023065"/>
    </source>
</evidence>
<evidence type="ECO:0000256" key="10">
    <source>
        <dbReference type="SAM" id="Phobius"/>
    </source>
</evidence>
<evidence type="ECO:0000256" key="1">
    <source>
        <dbReference type="ARBA" id="ARBA00004141"/>
    </source>
</evidence>
<dbReference type="PRINTS" id="PR01084">
    <property type="entry name" value="NAHEXCHNGR"/>
</dbReference>
<feature type="transmembrane region" description="Helical" evidence="10">
    <location>
        <begin position="77"/>
        <end position="100"/>
    </location>
</feature>
<dbReference type="EMBL" id="CADEPM010000002">
    <property type="protein sequence ID" value="CAB3400532.1"/>
    <property type="molecule type" value="Genomic_DNA"/>
</dbReference>
<dbReference type="InterPro" id="IPR004709">
    <property type="entry name" value="NaH_exchanger"/>
</dbReference>
<keyword evidence="3 9" id="KW-0812">Transmembrane</keyword>
<protein>
    <recommendedName>
        <fullName evidence="9">Sodium/hydrogen exchanger</fullName>
    </recommendedName>
</protein>
<dbReference type="Pfam" id="PF00999">
    <property type="entry name" value="Na_H_Exchanger"/>
    <property type="match status" value="1"/>
</dbReference>
<organism evidence="12 13">
    <name type="scientific">Caenorhabditis bovis</name>
    <dbReference type="NCBI Taxonomy" id="2654633"/>
    <lineage>
        <taxon>Eukaryota</taxon>
        <taxon>Metazoa</taxon>
        <taxon>Ecdysozoa</taxon>
        <taxon>Nematoda</taxon>
        <taxon>Chromadorea</taxon>
        <taxon>Rhabditida</taxon>
        <taxon>Rhabditina</taxon>
        <taxon>Rhabditomorpha</taxon>
        <taxon>Rhabditoidea</taxon>
        <taxon>Rhabditidae</taxon>
        <taxon>Peloderinae</taxon>
        <taxon>Caenorhabditis</taxon>
    </lineage>
</organism>
<comment type="subcellular location">
    <subcellularLocation>
        <location evidence="1">Membrane</location>
        <topology evidence="1">Multi-pass membrane protein</topology>
    </subcellularLocation>
</comment>
<evidence type="ECO:0000256" key="5">
    <source>
        <dbReference type="ARBA" id="ARBA00023053"/>
    </source>
</evidence>
<gene>
    <name evidence="12" type="ORF">CBOVIS_LOCUS3449</name>
</gene>
<dbReference type="Proteomes" id="UP000494206">
    <property type="component" value="Unassembled WGS sequence"/>
</dbReference>
<evidence type="ECO:0000256" key="8">
    <source>
        <dbReference type="ARBA" id="ARBA00023201"/>
    </source>
</evidence>
<comment type="similarity">
    <text evidence="9">Belongs to the monovalent cation:proton antiporter 1 (CPA1) transporter (TC 2.A.36) family.</text>
</comment>
<feature type="transmembrane region" description="Helical" evidence="10">
    <location>
        <begin position="112"/>
        <end position="132"/>
    </location>
</feature>
<evidence type="ECO:0000256" key="7">
    <source>
        <dbReference type="ARBA" id="ARBA00023136"/>
    </source>
</evidence>
<name>A0A8S1EEH2_9PELO</name>
<dbReference type="AlphaFoldDB" id="A0A8S1EEH2"/>
<dbReference type="GO" id="GO:0015385">
    <property type="term" value="F:sodium:proton antiporter activity"/>
    <property type="evidence" value="ECO:0007669"/>
    <property type="project" value="InterPro"/>
</dbReference>
<evidence type="ECO:0000313" key="12">
    <source>
        <dbReference type="EMBL" id="CAB3400532.1"/>
    </source>
</evidence>
<dbReference type="InterPro" id="IPR006153">
    <property type="entry name" value="Cation/H_exchanger_TM"/>
</dbReference>
<evidence type="ECO:0000256" key="3">
    <source>
        <dbReference type="ARBA" id="ARBA00022692"/>
    </source>
</evidence>
<dbReference type="GO" id="GO:0015386">
    <property type="term" value="F:potassium:proton antiporter activity"/>
    <property type="evidence" value="ECO:0007669"/>
    <property type="project" value="TreeGrafter"/>
</dbReference>
<accession>A0A8S1EEH2</accession>
<dbReference type="PANTHER" id="PTHR10110">
    <property type="entry name" value="SODIUM/HYDROGEN EXCHANGER"/>
    <property type="match status" value="1"/>
</dbReference>
<feature type="transmembrane region" description="Helical" evidence="10">
    <location>
        <begin position="298"/>
        <end position="325"/>
    </location>
</feature>
<keyword evidence="8 9" id="KW-0739">Sodium transport</keyword>
<keyword evidence="5" id="KW-0915">Sodium</keyword>
<feature type="transmembrane region" description="Helical" evidence="10">
    <location>
        <begin position="44"/>
        <end position="65"/>
    </location>
</feature>
<keyword evidence="4 10" id="KW-1133">Transmembrane helix</keyword>